<protein>
    <submittedName>
        <fullName evidence="2">Uncharacterized protein</fullName>
    </submittedName>
</protein>
<dbReference type="AlphaFoldDB" id="A0A9W7FNH1"/>
<dbReference type="Proteomes" id="UP001165160">
    <property type="component" value="Unassembled WGS sequence"/>
</dbReference>
<dbReference type="PANTHER" id="PTHR12398">
    <property type="entry name" value="PROTEIN PHOSPHATASE INHIBITOR"/>
    <property type="match status" value="1"/>
</dbReference>
<sequence>MSSEPAKKQRKIKITFDEEGIAEHDLTRGTRQKIDEPDTPYTSYIDPETGVDSTSLPSITLPSSSLPSAPLNSSSLNFTEPTPEPTESNRHSDLSQLSSRLSSLESQVNEEGTITPKKDFKDVRSKHYNEFEMLKKFRESMRDEDDDEDDEE</sequence>
<dbReference type="GO" id="GO:0004864">
    <property type="term" value="F:protein phosphatase inhibitor activity"/>
    <property type="evidence" value="ECO:0007669"/>
    <property type="project" value="InterPro"/>
</dbReference>
<feature type="compositionally biased region" description="Basic and acidic residues" evidence="1">
    <location>
        <begin position="21"/>
        <end position="36"/>
    </location>
</feature>
<organism evidence="2 3">
    <name type="scientific">Triparma verrucosa</name>
    <dbReference type="NCBI Taxonomy" id="1606542"/>
    <lineage>
        <taxon>Eukaryota</taxon>
        <taxon>Sar</taxon>
        <taxon>Stramenopiles</taxon>
        <taxon>Ochrophyta</taxon>
        <taxon>Bolidophyceae</taxon>
        <taxon>Parmales</taxon>
        <taxon>Triparmaceae</taxon>
        <taxon>Triparma</taxon>
    </lineage>
</organism>
<accession>A0A9W7FNH1</accession>
<dbReference type="PANTHER" id="PTHR12398:SF20">
    <property type="entry name" value="PROTEIN PHOSPHATASE 1 REGULATORY INHIBITOR SUBUNIT 2"/>
    <property type="match status" value="1"/>
</dbReference>
<feature type="region of interest" description="Disordered" evidence="1">
    <location>
        <begin position="1"/>
        <end position="124"/>
    </location>
</feature>
<feature type="compositionally biased region" description="Low complexity" evidence="1">
    <location>
        <begin position="94"/>
        <end position="106"/>
    </location>
</feature>
<evidence type="ECO:0000313" key="2">
    <source>
        <dbReference type="EMBL" id="GMI15937.1"/>
    </source>
</evidence>
<feature type="compositionally biased region" description="Low complexity" evidence="1">
    <location>
        <begin position="53"/>
        <end position="77"/>
    </location>
</feature>
<dbReference type="InterPro" id="IPR007062">
    <property type="entry name" value="PPI-2"/>
</dbReference>
<keyword evidence="3" id="KW-1185">Reference proteome</keyword>
<gene>
    <name evidence="2" type="ORF">TrVE_jg644</name>
</gene>
<evidence type="ECO:0000256" key="1">
    <source>
        <dbReference type="SAM" id="MobiDB-lite"/>
    </source>
</evidence>
<dbReference type="EMBL" id="BRXX01000537">
    <property type="protein sequence ID" value="GMI15937.1"/>
    <property type="molecule type" value="Genomic_DNA"/>
</dbReference>
<comment type="caution">
    <text evidence="2">The sequence shown here is derived from an EMBL/GenBank/DDBJ whole genome shotgun (WGS) entry which is preliminary data.</text>
</comment>
<dbReference type="GO" id="GO:0009966">
    <property type="term" value="P:regulation of signal transduction"/>
    <property type="evidence" value="ECO:0007669"/>
    <property type="project" value="InterPro"/>
</dbReference>
<reference evidence="3" key="1">
    <citation type="journal article" date="2023" name="Commun. Biol.">
        <title>Genome analysis of Parmales, the sister group of diatoms, reveals the evolutionary specialization of diatoms from phago-mixotrophs to photoautotrophs.</title>
        <authorList>
            <person name="Ban H."/>
            <person name="Sato S."/>
            <person name="Yoshikawa S."/>
            <person name="Yamada K."/>
            <person name="Nakamura Y."/>
            <person name="Ichinomiya M."/>
            <person name="Sato N."/>
            <person name="Blanc-Mathieu R."/>
            <person name="Endo H."/>
            <person name="Kuwata A."/>
            <person name="Ogata H."/>
        </authorList>
    </citation>
    <scope>NUCLEOTIDE SEQUENCE [LARGE SCALE GENOMIC DNA]</scope>
    <source>
        <strain evidence="3">NIES 3699</strain>
    </source>
</reference>
<proteinExistence type="predicted"/>
<dbReference type="Pfam" id="PF04979">
    <property type="entry name" value="IPP-2"/>
    <property type="match status" value="1"/>
</dbReference>
<evidence type="ECO:0000313" key="3">
    <source>
        <dbReference type="Proteomes" id="UP001165160"/>
    </source>
</evidence>
<name>A0A9W7FNH1_9STRA</name>